<feature type="transmembrane region" description="Helical" evidence="1">
    <location>
        <begin position="7"/>
        <end position="26"/>
    </location>
</feature>
<feature type="transmembrane region" description="Helical" evidence="1">
    <location>
        <begin position="32"/>
        <end position="53"/>
    </location>
</feature>
<comment type="caution">
    <text evidence="2">The sequence shown here is derived from an EMBL/GenBank/DDBJ whole genome shotgun (WGS) entry which is preliminary data.</text>
</comment>
<keyword evidence="1" id="KW-0812">Transmembrane</keyword>
<dbReference type="Proteomes" id="UP001523216">
    <property type="component" value="Unassembled WGS sequence"/>
</dbReference>
<dbReference type="RefSeq" id="WP_251800192.1">
    <property type="nucleotide sequence ID" value="NZ_JAMQOL010000031.1"/>
</dbReference>
<evidence type="ECO:0000313" key="2">
    <source>
        <dbReference type="EMBL" id="MCM4080402.1"/>
    </source>
</evidence>
<evidence type="ECO:0008006" key="4">
    <source>
        <dbReference type="Google" id="ProtNLM"/>
    </source>
</evidence>
<evidence type="ECO:0000256" key="1">
    <source>
        <dbReference type="SAM" id="Phobius"/>
    </source>
</evidence>
<evidence type="ECO:0000313" key="3">
    <source>
        <dbReference type="Proteomes" id="UP001523216"/>
    </source>
</evidence>
<proteinExistence type="predicted"/>
<keyword evidence="1" id="KW-1133">Transmembrane helix</keyword>
<name>A0ABT0Y4L8_9ACTN</name>
<gene>
    <name evidence="2" type="ORF">LXN57_22735</name>
</gene>
<keyword evidence="1" id="KW-0472">Membrane</keyword>
<reference evidence="2 3" key="1">
    <citation type="submission" date="2022-06" db="EMBL/GenBank/DDBJ databases">
        <title>Actinoplanes abujensis sp. nov., isolated from Nigerian arid soil.</title>
        <authorList>
            <person name="Ding P."/>
        </authorList>
    </citation>
    <scope>NUCLEOTIDE SEQUENCE [LARGE SCALE GENOMIC DNA]</scope>
    <source>
        <strain evidence="3">TRM88002</strain>
    </source>
</reference>
<accession>A0ABT0Y4L8</accession>
<organism evidence="2 3">
    <name type="scientific">Paractinoplanes hotanensis</name>
    <dbReference type="NCBI Taxonomy" id="2906497"/>
    <lineage>
        <taxon>Bacteria</taxon>
        <taxon>Bacillati</taxon>
        <taxon>Actinomycetota</taxon>
        <taxon>Actinomycetes</taxon>
        <taxon>Micromonosporales</taxon>
        <taxon>Micromonosporaceae</taxon>
        <taxon>Paractinoplanes</taxon>
    </lineage>
</organism>
<dbReference type="EMBL" id="JAMQOL010000031">
    <property type="protein sequence ID" value="MCM4080402.1"/>
    <property type="molecule type" value="Genomic_DNA"/>
</dbReference>
<keyword evidence="3" id="KW-1185">Reference proteome</keyword>
<protein>
    <recommendedName>
        <fullName evidence="4">Holin</fullName>
    </recommendedName>
</protein>
<sequence>MQRLTWPAVGLIAVLGGIAVLLATLAHWDAGAILGVLGILGGIGGGAAVAGGVSGRVEQIQQETTAQTATLDTVARRVNGELDARIAAAVQQGNRDLLAQLTGSGQLRDGR</sequence>